<accession>A0AAP0HS48</accession>
<organism evidence="2 3">
    <name type="scientific">Stephania cephalantha</name>
    <dbReference type="NCBI Taxonomy" id="152367"/>
    <lineage>
        <taxon>Eukaryota</taxon>
        <taxon>Viridiplantae</taxon>
        <taxon>Streptophyta</taxon>
        <taxon>Embryophyta</taxon>
        <taxon>Tracheophyta</taxon>
        <taxon>Spermatophyta</taxon>
        <taxon>Magnoliopsida</taxon>
        <taxon>Ranunculales</taxon>
        <taxon>Menispermaceae</taxon>
        <taxon>Menispermoideae</taxon>
        <taxon>Cissampelideae</taxon>
        <taxon>Stephania</taxon>
    </lineage>
</organism>
<evidence type="ECO:0000313" key="3">
    <source>
        <dbReference type="Proteomes" id="UP001419268"/>
    </source>
</evidence>
<protein>
    <submittedName>
        <fullName evidence="2">Uncharacterized protein</fullName>
    </submittedName>
</protein>
<proteinExistence type="predicted"/>
<evidence type="ECO:0000256" key="1">
    <source>
        <dbReference type="SAM" id="MobiDB-lite"/>
    </source>
</evidence>
<reference evidence="2 3" key="1">
    <citation type="submission" date="2024-01" db="EMBL/GenBank/DDBJ databases">
        <title>Genome assemblies of Stephania.</title>
        <authorList>
            <person name="Yang L."/>
        </authorList>
    </citation>
    <scope>NUCLEOTIDE SEQUENCE [LARGE SCALE GENOMIC DNA]</scope>
    <source>
        <strain evidence="2">JXDWG</strain>
        <tissue evidence="2">Leaf</tissue>
    </source>
</reference>
<feature type="compositionally biased region" description="Basic residues" evidence="1">
    <location>
        <begin position="421"/>
        <end position="433"/>
    </location>
</feature>
<dbReference type="AlphaFoldDB" id="A0AAP0HS48"/>
<feature type="region of interest" description="Disordered" evidence="1">
    <location>
        <begin position="390"/>
        <end position="475"/>
    </location>
</feature>
<name>A0AAP0HS48_9MAGN</name>
<feature type="compositionally biased region" description="Basic and acidic residues" evidence="1">
    <location>
        <begin position="448"/>
        <end position="459"/>
    </location>
</feature>
<feature type="compositionally biased region" description="Acidic residues" evidence="1">
    <location>
        <begin position="460"/>
        <end position="475"/>
    </location>
</feature>
<evidence type="ECO:0000313" key="2">
    <source>
        <dbReference type="EMBL" id="KAK9095052.1"/>
    </source>
</evidence>
<dbReference type="EMBL" id="JBBNAG010000011">
    <property type="protein sequence ID" value="KAK9095052.1"/>
    <property type="molecule type" value="Genomic_DNA"/>
</dbReference>
<dbReference type="Proteomes" id="UP001419268">
    <property type="component" value="Unassembled WGS sequence"/>
</dbReference>
<keyword evidence="3" id="KW-1185">Reference proteome</keyword>
<comment type="caution">
    <text evidence="2">The sequence shown here is derived from an EMBL/GenBank/DDBJ whole genome shotgun (WGS) entry which is preliminary data.</text>
</comment>
<sequence length="475" mass="52641">MGGSTAERGLRHYRQGGSPMWLRGGPYRPLGPRHDSTYYTHLLLLLLTSPRSSLLHGMQYNHVRWSCQARRESEGTAGEILEGWRFSELEEVMVIKLSINNKLAASLMRESEMGSQESDLDNLPELITVPLELLMMSRANENALHGGVGRRLARTILCKNLGYSSDADLETHLMVVVVSKGVVLAKLTWQQSIGEEELLWHDDQWRANGGLPRGGSWRNKKTRAITQRRCGRKQCTHLKAIQQQQSSDQNQLEKKGGYWSIFNCIHSSLYKWVPSLGCKWGGESPWGRGFPATGIGMENLNGDGGGDGEKISYSRGYGYRDGEKHIRGDPRGDSPLVISVGIPVGIPIGNVGISQGDIRENPCHTNTKQIGPAITKGHYFNKGYTITNTKSEATGPSKKVIERGGNKSNGKGKQLLVPKSVKMRIGKKMRLRGVKKELDEDQEGADGVSKDGDEDKGVEESNEMFDEDEDEEGVR</sequence>
<gene>
    <name evidence="2" type="ORF">Scep_026521</name>
</gene>